<feature type="domain" description="Dienelactone hydrolase" evidence="1">
    <location>
        <begin position="75"/>
        <end position="191"/>
    </location>
</feature>
<dbReference type="Gene3D" id="3.40.50.1820">
    <property type="entry name" value="alpha/beta hydrolase"/>
    <property type="match status" value="1"/>
</dbReference>
<evidence type="ECO:0000313" key="2">
    <source>
        <dbReference type="EMBL" id="ARQ05840.1"/>
    </source>
</evidence>
<dbReference type="GO" id="GO:0016787">
    <property type="term" value="F:hydrolase activity"/>
    <property type="evidence" value="ECO:0007669"/>
    <property type="project" value="UniProtKB-KW"/>
</dbReference>
<proteinExistence type="predicted"/>
<dbReference type="Proteomes" id="UP000194154">
    <property type="component" value="Chromosome"/>
</dbReference>
<dbReference type="KEGG" id="mcak:MCCS_01690"/>
<sequence length="200" mass="21921">MTMKHVINKGNKDTTLLLLHGTGGNEHDMLPLAGLIDSEANVLSVRGNVSEHGMPRFFRRIAEGVFDEEDLVNRTHELNDFITTAASENGLDREKIVAVGYSNGANIAASLMYHDKDALHAAILFHPMVPLRNIELPDLSGKKVFIGAGVNDPISPKEETEELAEALRNAGATVEIYWHQAGHSLTQDEVQQAAAWYKAL</sequence>
<dbReference type="Pfam" id="PF01738">
    <property type="entry name" value="DLH"/>
    <property type="match status" value="1"/>
</dbReference>
<name>A0A1W7A9R3_9STAP</name>
<reference evidence="2 3" key="1">
    <citation type="journal article" date="2017" name="Int. J. Syst. Evol. Microbiol.">
        <title>Macrococcus canis sp. nov., a skin bacterium associated with infections in dogs.</title>
        <authorList>
            <person name="Gobeli Brawand S."/>
            <person name="Cotting K."/>
            <person name="Gomez-Sanz E."/>
            <person name="Collaud A."/>
            <person name="Thomann A."/>
            <person name="Brodard I."/>
            <person name="Rodriguez-Campos S."/>
            <person name="Strauss C."/>
            <person name="Perreten V."/>
        </authorList>
    </citation>
    <scope>NUCLEOTIDE SEQUENCE [LARGE SCALE GENOMIC DNA]</scope>
    <source>
        <strain evidence="2 3">KM45013</strain>
    </source>
</reference>
<keyword evidence="3" id="KW-1185">Reference proteome</keyword>
<dbReference type="STRING" id="1855823.MCCS_01690"/>
<dbReference type="EMBL" id="CP021059">
    <property type="protein sequence ID" value="ARQ05840.1"/>
    <property type="molecule type" value="Genomic_DNA"/>
</dbReference>
<keyword evidence="2" id="KW-0378">Hydrolase</keyword>
<evidence type="ECO:0000259" key="1">
    <source>
        <dbReference type="Pfam" id="PF01738"/>
    </source>
</evidence>
<dbReference type="SUPFAM" id="SSF53474">
    <property type="entry name" value="alpha/beta-Hydrolases"/>
    <property type="match status" value="1"/>
</dbReference>
<evidence type="ECO:0000313" key="3">
    <source>
        <dbReference type="Proteomes" id="UP000194154"/>
    </source>
</evidence>
<accession>A0A1W7A9R3</accession>
<dbReference type="OrthoDB" id="9796570at2"/>
<dbReference type="PANTHER" id="PTHR22946">
    <property type="entry name" value="DIENELACTONE HYDROLASE DOMAIN-CONTAINING PROTEIN-RELATED"/>
    <property type="match status" value="1"/>
</dbReference>
<organism evidence="2 3">
    <name type="scientific">Macrococcoides canis</name>
    <dbReference type="NCBI Taxonomy" id="1855823"/>
    <lineage>
        <taxon>Bacteria</taxon>
        <taxon>Bacillati</taxon>
        <taxon>Bacillota</taxon>
        <taxon>Bacilli</taxon>
        <taxon>Bacillales</taxon>
        <taxon>Staphylococcaceae</taxon>
        <taxon>Macrococcoides</taxon>
    </lineage>
</organism>
<dbReference type="InterPro" id="IPR050261">
    <property type="entry name" value="FrsA_esterase"/>
</dbReference>
<dbReference type="AlphaFoldDB" id="A0A1W7A9R3"/>
<dbReference type="InterPro" id="IPR029058">
    <property type="entry name" value="AB_hydrolase_fold"/>
</dbReference>
<gene>
    <name evidence="2" type="primary">mhqD_2</name>
    <name evidence="2" type="ORF">MCCS_01690</name>
</gene>
<protein>
    <submittedName>
        <fullName evidence="2">Hydrolase MhqD</fullName>
        <ecNumber evidence="2">3.1.-.-</ecNumber>
    </submittedName>
</protein>
<dbReference type="EC" id="3.1.-.-" evidence="2"/>
<dbReference type="InterPro" id="IPR002925">
    <property type="entry name" value="Dienelactn_hydro"/>
</dbReference>